<dbReference type="GO" id="GO:0016020">
    <property type="term" value="C:membrane"/>
    <property type="evidence" value="ECO:0007669"/>
    <property type="project" value="TreeGrafter"/>
</dbReference>
<dbReference type="GO" id="GO:0031410">
    <property type="term" value="C:cytoplasmic vesicle"/>
    <property type="evidence" value="ECO:0007669"/>
    <property type="project" value="TreeGrafter"/>
</dbReference>
<dbReference type="InterPro" id="IPR013783">
    <property type="entry name" value="Ig-like_fold"/>
</dbReference>
<evidence type="ECO:0000256" key="1">
    <source>
        <dbReference type="SAM" id="SignalP"/>
    </source>
</evidence>
<dbReference type="Gene3D" id="2.60.40.10">
    <property type="entry name" value="Immunoglobulins"/>
    <property type="match status" value="3"/>
</dbReference>
<dbReference type="InterPro" id="IPR047995">
    <property type="entry name" value="Choice_anch_K"/>
</dbReference>
<accession>A0A1G9R2Z3</accession>
<dbReference type="STRING" id="1137991.SAMN05660642_01748"/>
<feature type="chain" id="PRO_5011713140" description="PKD domain-containing protein" evidence="1">
    <location>
        <begin position="26"/>
        <end position="631"/>
    </location>
</feature>
<keyword evidence="3" id="KW-1185">Reference proteome</keyword>
<reference evidence="3" key="1">
    <citation type="submission" date="2016-10" db="EMBL/GenBank/DDBJ databases">
        <authorList>
            <person name="Varghese N."/>
            <person name="Submissions S."/>
        </authorList>
    </citation>
    <scope>NUCLEOTIDE SEQUENCE [LARGE SCALE GENOMIC DNA]</scope>
    <source>
        <strain evidence="3">DSM 45419</strain>
    </source>
</reference>
<name>A0A1G9R2Z3_9ACTN</name>
<dbReference type="Pfam" id="PF22352">
    <property type="entry name" value="K319L-like_PKD"/>
    <property type="match status" value="1"/>
</dbReference>
<dbReference type="AlphaFoldDB" id="A0A1G9R2Z3"/>
<dbReference type="Proteomes" id="UP000198680">
    <property type="component" value="Unassembled WGS sequence"/>
</dbReference>
<feature type="signal peptide" evidence="1">
    <location>
        <begin position="1"/>
        <end position="25"/>
    </location>
</feature>
<dbReference type="GO" id="GO:0005975">
    <property type="term" value="P:carbohydrate metabolic process"/>
    <property type="evidence" value="ECO:0007669"/>
    <property type="project" value="UniProtKB-ARBA"/>
</dbReference>
<dbReference type="InterPro" id="IPR029865">
    <property type="entry name" value="KIAA0319-like"/>
</dbReference>
<dbReference type="PANTHER" id="PTHR46182:SF2">
    <property type="entry name" value="FI19480P1"/>
    <property type="match status" value="1"/>
</dbReference>
<dbReference type="NCBIfam" id="NF038131">
    <property type="entry name" value="choice_anch_K"/>
    <property type="match status" value="1"/>
</dbReference>
<protein>
    <recommendedName>
        <fullName evidence="4">PKD domain-containing protein</fullName>
    </recommendedName>
</protein>
<keyword evidence="1" id="KW-0732">Signal</keyword>
<dbReference type="RefSeq" id="WP_139177067.1">
    <property type="nucleotide sequence ID" value="NZ_FNHE01000004.1"/>
</dbReference>
<dbReference type="SUPFAM" id="SSF49299">
    <property type="entry name" value="PKD domain"/>
    <property type="match status" value="1"/>
</dbReference>
<evidence type="ECO:0000313" key="2">
    <source>
        <dbReference type="EMBL" id="SDM17593.1"/>
    </source>
</evidence>
<dbReference type="EMBL" id="FNHE01000004">
    <property type="protein sequence ID" value="SDM17593.1"/>
    <property type="molecule type" value="Genomic_DNA"/>
</dbReference>
<proteinExistence type="predicted"/>
<dbReference type="PANTHER" id="PTHR46182">
    <property type="entry name" value="FI19480P1"/>
    <property type="match status" value="1"/>
</dbReference>
<dbReference type="InterPro" id="IPR035986">
    <property type="entry name" value="PKD_dom_sf"/>
</dbReference>
<organism evidence="2 3">
    <name type="scientific">Geodermatophilus siccatus</name>
    <dbReference type="NCBI Taxonomy" id="1137991"/>
    <lineage>
        <taxon>Bacteria</taxon>
        <taxon>Bacillati</taxon>
        <taxon>Actinomycetota</taxon>
        <taxon>Actinomycetes</taxon>
        <taxon>Geodermatophilales</taxon>
        <taxon>Geodermatophilaceae</taxon>
        <taxon>Geodermatophilus</taxon>
    </lineage>
</organism>
<dbReference type="OrthoDB" id="9805017at2"/>
<evidence type="ECO:0008006" key="4">
    <source>
        <dbReference type="Google" id="ProtNLM"/>
    </source>
</evidence>
<sequence>MRKRRTAAVILGATALVAIPVSATAQVSATTSATFSGAQPERDGAGEVYCGGAGQNPCASGAPVEVSWGIGGSNDRSSLAFYPKDEARFGQDFSLGTLRHTNTVVGEYNGITAVHFQVDTRVRDGDRSVEFSAPLPMWLGVHEVIDYLDHCPYGSVDGKCADAVSLPRPNASFPFAAGNVSYLLEIVGFRGLDGVPKDNTVSPENRSTDVELMARLTKTPRLAADAGPDRTVDEGSSSVALDGSGSRYSDLAYEWRQVSGPAVTLDDPTAVRPTFPVGLFTEDQVLEFELTVRDRLEPAYVASDRVQVLVRDLNDPPVAQADTGGDGYEVPEGGEVTLAGRATDPDDNIATVTWDLDADGSFDDGTGEAPVFSAVGLDGPSVVTVSMRVCDDFDVCAEDSAEVRVVNVAPTVDLGNDLEVYRNDVVPLSGAFEDPAGSLDDPYTAGWSGEEPLTPTTAEAAYGDPVERETSYPLEGTYTVGLKVTDDDGGSGSDSLTVTVLNRAPDCTAGAPTVSRLWAPDHKPVPVGVTGLTDPEGDDLSVTVTGIRQDEPVRETGSGRTGPDASGVGTATALLLAERSGRGDGRVYHVAYTVDDGHGGRCSGTVTVGVPHDQRGAAPVDQGAVYDSTVS</sequence>
<gene>
    <name evidence="2" type="ORF">SAMN05660642_01748</name>
</gene>
<evidence type="ECO:0000313" key="3">
    <source>
        <dbReference type="Proteomes" id="UP000198680"/>
    </source>
</evidence>